<dbReference type="InterPro" id="IPR005312">
    <property type="entry name" value="DUF1759"/>
</dbReference>
<dbReference type="Proteomes" id="UP000515160">
    <property type="component" value="Unplaced"/>
</dbReference>
<dbReference type="OrthoDB" id="8042916at2759"/>
<dbReference type="PANTHER" id="PTHR47331:SF5">
    <property type="entry name" value="RIBONUCLEASE H"/>
    <property type="match status" value="1"/>
</dbReference>
<dbReference type="CDD" id="cd00303">
    <property type="entry name" value="retropepsin_like"/>
    <property type="match status" value="1"/>
</dbReference>
<feature type="compositionally biased region" description="Basic and acidic residues" evidence="1">
    <location>
        <begin position="629"/>
        <end position="640"/>
    </location>
</feature>
<feature type="compositionally biased region" description="Low complexity" evidence="1">
    <location>
        <begin position="658"/>
        <end position="669"/>
    </location>
</feature>
<proteinExistence type="predicted"/>
<dbReference type="PANTHER" id="PTHR47331">
    <property type="entry name" value="PHD-TYPE DOMAIN-CONTAINING PROTEIN"/>
    <property type="match status" value="1"/>
</dbReference>
<reference evidence="3" key="1">
    <citation type="submission" date="2025-08" db="UniProtKB">
        <authorList>
            <consortium name="RefSeq"/>
        </authorList>
    </citation>
    <scope>IDENTIFICATION</scope>
    <source>
        <strain evidence="3">15112-1751.03</strain>
        <tissue evidence="3">Whole Adult</tissue>
    </source>
</reference>
<protein>
    <submittedName>
        <fullName evidence="3">Uncharacterized protein LOC127566254</fullName>
    </submittedName>
</protein>
<organism evidence="2 3">
    <name type="scientific">Drosophila albomicans</name>
    <name type="common">Fruit fly</name>
    <dbReference type="NCBI Taxonomy" id="7291"/>
    <lineage>
        <taxon>Eukaryota</taxon>
        <taxon>Metazoa</taxon>
        <taxon>Ecdysozoa</taxon>
        <taxon>Arthropoda</taxon>
        <taxon>Hexapoda</taxon>
        <taxon>Insecta</taxon>
        <taxon>Pterygota</taxon>
        <taxon>Neoptera</taxon>
        <taxon>Endopterygota</taxon>
        <taxon>Diptera</taxon>
        <taxon>Brachycera</taxon>
        <taxon>Muscomorpha</taxon>
        <taxon>Ephydroidea</taxon>
        <taxon>Drosophilidae</taxon>
        <taxon>Drosophila</taxon>
    </lineage>
</organism>
<dbReference type="RefSeq" id="XP_051864238.1">
    <property type="nucleotide sequence ID" value="XM_052008278.1"/>
</dbReference>
<dbReference type="AlphaFoldDB" id="A0A9C6WIA0"/>
<feature type="compositionally biased region" description="Basic and acidic residues" evidence="1">
    <location>
        <begin position="679"/>
        <end position="689"/>
    </location>
</feature>
<dbReference type="GeneID" id="127566254"/>
<gene>
    <name evidence="3" type="primary">LOC127566254</name>
</gene>
<sequence length="733" mass="80733">MSEEMTTEELPTVQAKYEYCYAAYEQCAALLGCRLPPCDTEVFGGDYTRWPTFRDLFTALYIQNPRLSEVEKLFYLNSKTSGEAHAIVSKSPLTNEGFQSAWSSLTERFENKRLLVNSQLRILFNLPTIGQESGSSIQELQSTIQGCLTALEHSKIDTENWDCILVFLCSSRLPKLTLSLWEQSIQSKSEIPTWVDMNAFLLERHRTLEAIAEVSSSTNAPTVPRASPKKAPVSRQVNSFMTIKTQTCNFCSRENHPIRLCPRFLQMGVNERVNHIKQQKLCLNCFARGHVQADCTSAHNCLTCKGRHHTLLHRVNPTPTVTNPTPNIQSTPSQSANVQSFLAVNTQGVLLSTAVVHICHHGVRHTARALIDSGSEATFISERLFKRLRMPYTSVQAHVSGLTQVVAAQPEKHCQFLIGSPLRPDLQIEASAFVLPQLAGKLPSCAVPQTILDNLPSIPLADPKFYESSQIDVFLGADILPSVLLGGSRPNVCGTLIGQETIFGWILTGPLSESTSNSISSFSTRLSVDRTPTIVFSARLSVERNFAIGPVTGPHSKSVPTPSARLSVDRTYTIDPVTGPPLEPLSARLSVERSRTETQSSSAPMAPVTPRGVSVPPGTPSHQPRSRRDHPAPSREEPPRTSRVHVSQAGIHQAGIHRPTYPRTRPVPSSRRRHFPVQRSEHTPHRGELDPCCPVSRISESLPGALGLSITRMGAEGVCTASLRSKTHPRYLS</sequence>
<dbReference type="InterPro" id="IPR021109">
    <property type="entry name" value="Peptidase_aspartic_dom_sf"/>
</dbReference>
<feature type="region of interest" description="Disordered" evidence="1">
    <location>
        <begin position="572"/>
        <end position="692"/>
    </location>
</feature>
<accession>A0A9C6WIA0</accession>
<keyword evidence="2" id="KW-1185">Reference proteome</keyword>
<evidence type="ECO:0000313" key="3">
    <source>
        <dbReference type="RefSeq" id="XP_051864238.1"/>
    </source>
</evidence>
<evidence type="ECO:0000256" key="1">
    <source>
        <dbReference type="SAM" id="MobiDB-lite"/>
    </source>
</evidence>
<evidence type="ECO:0000313" key="2">
    <source>
        <dbReference type="Proteomes" id="UP000515160"/>
    </source>
</evidence>
<dbReference type="Pfam" id="PF03564">
    <property type="entry name" value="DUF1759"/>
    <property type="match status" value="1"/>
</dbReference>
<name>A0A9C6WIA0_DROAB</name>
<dbReference type="Gene3D" id="2.40.70.10">
    <property type="entry name" value="Acid Proteases"/>
    <property type="match status" value="1"/>
</dbReference>